<evidence type="ECO:0000256" key="1">
    <source>
        <dbReference type="ARBA" id="ARBA00004275"/>
    </source>
</evidence>
<dbReference type="FunCoup" id="A0A507B880">
    <property type="interactions" value="220"/>
</dbReference>
<protein>
    <submittedName>
        <fullName evidence="9">Uncharacterized protein</fullName>
    </submittedName>
</protein>
<comment type="subcellular location">
    <subcellularLocation>
        <location evidence="1">Peroxisome</location>
    </subcellularLocation>
</comment>
<keyword evidence="8" id="KW-0413">Isomerase</keyword>
<dbReference type="InterPro" id="IPR001753">
    <property type="entry name" value="Enoyl-CoA_hydra/iso"/>
</dbReference>
<dbReference type="RefSeq" id="XP_030994992.1">
    <property type="nucleotide sequence ID" value="XM_031140866.1"/>
</dbReference>
<sequence length="294" mass="31181">MASSSSSSPQPLPAYAKYTHFLTTSPAPFVAHVEINRPRKLNSFYEAMWLELSRLFAQLSHDPDVRAVVLSGAGDRAFTTGLDVQAASQGPLVAARSPDGPGDPARAALALRRHIDEFQSCVSAVERCDKPVVAAVHGVAWGLAIDIACCADVRLAAADASFSVKEVDIGLAADIGTLSRLPKCVGSASWVKDVCLSARVFDAREALAQGFVSRVLESKAACVAAAVQTASLLASKSPVAVQGTKEILNHARDHTVAESLRYTMVWNGAALQSKDVPEALMSGLKKTKPRFEKL</sequence>
<comment type="caution">
    <text evidence="9">The sequence shown here is derived from an EMBL/GenBank/DDBJ whole genome shotgun (WGS) entry which is preliminary data.</text>
</comment>
<dbReference type="EMBL" id="SKBQ01000035">
    <property type="protein sequence ID" value="TPX13281.1"/>
    <property type="molecule type" value="Genomic_DNA"/>
</dbReference>
<evidence type="ECO:0000256" key="8">
    <source>
        <dbReference type="ARBA" id="ARBA00023235"/>
    </source>
</evidence>
<dbReference type="PANTHER" id="PTHR43149">
    <property type="entry name" value="ENOYL-COA HYDRATASE"/>
    <property type="match status" value="1"/>
</dbReference>
<comment type="pathway">
    <text evidence="2">Lipid metabolism; fatty acid beta-oxidation.</text>
</comment>
<dbReference type="InterPro" id="IPR014748">
    <property type="entry name" value="Enoyl-CoA_hydra_C"/>
</dbReference>
<dbReference type="Gene3D" id="1.10.12.10">
    <property type="entry name" value="Lyase 2-enoyl-coa Hydratase, Chain A, domain 2"/>
    <property type="match status" value="1"/>
</dbReference>
<evidence type="ECO:0000256" key="3">
    <source>
        <dbReference type="ARBA" id="ARBA00005254"/>
    </source>
</evidence>
<keyword evidence="6" id="KW-0443">Lipid metabolism</keyword>
<dbReference type="GO" id="GO:0005777">
    <property type="term" value="C:peroxisome"/>
    <property type="evidence" value="ECO:0007669"/>
    <property type="project" value="UniProtKB-SubCell"/>
</dbReference>
<accession>A0A507B880</accession>
<evidence type="ECO:0000256" key="4">
    <source>
        <dbReference type="ARBA" id="ARBA00022832"/>
    </source>
</evidence>
<dbReference type="CDD" id="cd06558">
    <property type="entry name" value="crotonase-like"/>
    <property type="match status" value="1"/>
</dbReference>
<organism evidence="9 10">
    <name type="scientific">Thyridium curvatum</name>
    <dbReference type="NCBI Taxonomy" id="1093900"/>
    <lineage>
        <taxon>Eukaryota</taxon>
        <taxon>Fungi</taxon>
        <taxon>Dikarya</taxon>
        <taxon>Ascomycota</taxon>
        <taxon>Pezizomycotina</taxon>
        <taxon>Sordariomycetes</taxon>
        <taxon>Sordariomycetidae</taxon>
        <taxon>Thyridiales</taxon>
        <taxon>Thyridiaceae</taxon>
        <taxon>Thyridium</taxon>
    </lineage>
</organism>
<dbReference type="AlphaFoldDB" id="A0A507B880"/>
<dbReference type="FunFam" id="3.90.226.10:FF:000024">
    <property type="entry name" value="Delta3,5-delta2,4-dienoyl-CoA isomerase"/>
    <property type="match status" value="1"/>
</dbReference>
<dbReference type="SUPFAM" id="SSF52096">
    <property type="entry name" value="ClpP/crotonase"/>
    <property type="match status" value="1"/>
</dbReference>
<evidence type="ECO:0000256" key="2">
    <source>
        <dbReference type="ARBA" id="ARBA00005005"/>
    </source>
</evidence>
<keyword evidence="5" id="KW-0007">Acetylation</keyword>
<dbReference type="GO" id="GO:0051750">
    <property type="term" value="F:delta(3,5)-delta(2,4)-dienoyl-CoA isomerase activity"/>
    <property type="evidence" value="ECO:0007669"/>
    <property type="project" value="TreeGrafter"/>
</dbReference>
<evidence type="ECO:0000256" key="7">
    <source>
        <dbReference type="ARBA" id="ARBA00023140"/>
    </source>
</evidence>
<proteinExistence type="inferred from homology"/>
<evidence type="ECO:0000256" key="6">
    <source>
        <dbReference type="ARBA" id="ARBA00023098"/>
    </source>
</evidence>
<dbReference type="Pfam" id="PF00378">
    <property type="entry name" value="ECH_1"/>
    <property type="match status" value="1"/>
</dbReference>
<name>A0A507B880_9PEZI</name>
<evidence type="ECO:0000313" key="10">
    <source>
        <dbReference type="Proteomes" id="UP000319257"/>
    </source>
</evidence>
<keyword evidence="10" id="KW-1185">Reference proteome</keyword>
<dbReference type="PANTHER" id="PTHR43149:SF1">
    <property type="entry name" value="DELTA(3,5)-DELTA(2,4)-DIENOYL-COA ISOMERASE, MITOCHONDRIAL"/>
    <property type="match status" value="1"/>
</dbReference>
<dbReference type="FunFam" id="1.10.12.10:FF:000004">
    <property type="entry name" value="Delta3,5-delta2,4-dienoyl-CoA isomerase"/>
    <property type="match status" value="1"/>
</dbReference>
<dbReference type="InterPro" id="IPR029045">
    <property type="entry name" value="ClpP/crotonase-like_dom_sf"/>
</dbReference>
<dbReference type="InterPro" id="IPR045002">
    <property type="entry name" value="Ech1-like"/>
</dbReference>
<keyword evidence="7" id="KW-0576">Peroxisome</keyword>
<dbReference type="GO" id="GO:0006635">
    <property type="term" value="P:fatty acid beta-oxidation"/>
    <property type="evidence" value="ECO:0007669"/>
    <property type="project" value="UniProtKB-UniPathway"/>
</dbReference>
<comment type="similarity">
    <text evidence="3">Belongs to the enoyl-CoA hydratase/isomerase family.</text>
</comment>
<dbReference type="STRING" id="1093900.A0A507B880"/>
<dbReference type="GO" id="GO:0005739">
    <property type="term" value="C:mitochondrion"/>
    <property type="evidence" value="ECO:0007669"/>
    <property type="project" value="TreeGrafter"/>
</dbReference>
<gene>
    <name evidence="9" type="ORF">E0L32_006254</name>
</gene>
<evidence type="ECO:0000313" key="9">
    <source>
        <dbReference type="EMBL" id="TPX13281.1"/>
    </source>
</evidence>
<keyword evidence="4" id="KW-0276">Fatty acid metabolism</keyword>
<dbReference type="Gene3D" id="3.90.226.10">
    <property type="entry name" value="2-enoyl-CoA Hydratase, Chain A, domain 1"/>
    <property type="match status" value="1"/>
</dbReference>
<dbReference type="UniPathway" id="UPA00659"/>
<dbReference type="InParanoid" id="A0A507B880"/>
<reference evidence="9 10" key="1">
    <citation type="submission" date="2019-06" db="EMBL/GenBank/DDBJ databases">
        <title>Draft genome sequence of the filamentous fungus Phialemoniopsis curvata isolated from diesel fuel.</title>
        <authorList>
            <person name="Varaljay V.A."/>
            <person name="Lyon W.J."/>
            <person name="Crouch A.L."/>
            <person name="Drake C.E."/>
            <person name="Hollomon J.M."/>
            <person name="Nadeau L.J."/>
            <person name="Nunn H.S."/>
            <person name="Stevenson B.S."/>
            <person name="Bojanowski C.L."/>
            <person name="Crookes-Goodson W.J."/>
        </authorList>
    </citation>
    <scope>NUCLEOTIDE SEQUENCE [LARGE SCALE GENOMIC DNA]</scope>
    <source>
        <strain evidence="9 10">D216</strain>
    </source>
</reference>
<dbReference type="GeneID" id="41973701"/>
<dbReference type="OrthoDB" id="14970at2759"/>
<dbReference type="Proteomes" id="UP000319257">
    <property type="component" value="Unassembled WGS sequence"/>
</dbReference>
<evidence type="ECO:0000256" key="5">
    <source>
        <dbReference type="ARBA" id="ARBA00022990"/>
    </source>
</evidence>